<dbReference type="InterPro" id="IPR037522">
    <property type="entry name" value="HD_GYP_dom"/>
</dbReference>
<dbReference type="Gene3D" id="1.10.3210.10">
    <property type="entry name" value="Hypothetical protein af1432"/>
    <property type="match status" value="1"/>
</dbReference>
<dbReference type="STRING" id="861298.SAMN04488136_108124"/>
<dbReference type="Gene3D" id="3.30.450.40">
    <property type="match status" value="1"/>
</dbReference>
<dbReference type="PROSITE" id="PS51832">
    <property type="entry name" value="HD_GYP"/>
    <property type="match status" value="1"/>
</dbReference>
<dbReference type="AlphaFoldDB" id="A0A1G7ZSN4"/>
<name>A0A1G7ZSN4_9VIBR</name>
<dbReference type="InterPro" id="IPR003607">
    <property type="entry name" value="HD/PDEase_dom"/>
</dbReference>
<reference evidence="2 3" key="1">
    <citation type="submission" date="2016-10" db="EMBL/GenBank/DDBJ databases">
        <authorList>
            <person name="de Groot N.N."/>
        </authorList>
    </citation>
    <scope>NUCLEOTIDE SEQUENCE [LARGE SCALE GENOMIC DNA]</scope>
    <source>
        <strain evidence="2 3">CGMCC 1.10228</strain>
    </source>
</reference>
<dbReference type="SUPFAM" id="SSF55781">
    <property type="entry name" value="GAF domain-like"/>
    <property type="match status" value="1"/>
</dbReference>
<dbReference type="GO" id="GO:0008081">
    <property type="term" value="F:phosphoric diester hydrolase activity"/>
    <property type="evidence" value="ECO:0007669"/>
    <property type="project" value="UniProtKB-ARBA"/>
</dbReference>
<evidence type="ECO:0000259" key="1">
    <source>
        <dbReference type="PROSITE" id="PS51832"/>
    </source>
</evidence>
<feature type="domain" description="HD-GYP" evidence="1">
    <location>
        <begin position="170"/>
        <end position="379"/>
    </location>
</feature>
<gene>
    <name evidence="2" type="ORF">SAMN04488136_108124</name>
</gene>
<organism evidence="2 3">
    <name type="scientific">Vibrio xiamenensis</name>
    <dbReference type="NCBI Taxonomy" id="861298"/>
    <lineage>
        <taxon>Bacteria</taxon>
        <taxon>Pseudomonadati</taxon>
        <taxon>Pseudomonadota</taxon>
        <taxon>Gammaproteobacteria</taxon>
        <taxon>Vibrionales</taxon>
        <taxon>Vibrionaceae</taxon>
        <taxon>Vibrio</taxon>
    </lineage>
</organism>
<evidence type="ECO:0000313" key="2">
    <source>
        <dbReference type="EMBL" id="SDH11130.1"/>
    </source>
</evidence>
<dbReference type="PANTHER" id="PTHR45228:SF1">
    <property type="entry name" value="CYCLIC DI-GMP PHOSPHODIESTERASE TM_0186"/>
    <property type="match status" value="1"/>
</dbReference>
<proteinExistence type="predicted"/>
<dbReference type="PANTHER" id="PTHR45228">
    <property type="entry name" value="CYCLIC DI-GMP PHOSPHODIESTERASE TM_0186-RELATED"/>
    <property type="match status" value="1"/>
</dbReference>
<evidence type="ECO:0000313" key="3">
    <source>
        <dbReference type="Proteomes" id="UP000198854"/>
    </source>
</evidence>
<dbReference type="Proteomes" id="UP000198854">
    <property type="component" value="Unassembled WGS sequence"/>
</dbReference>
<dbReference type="InterPro" id="IPR029016">
    <property type="entry name" value="GAF-like_dom_sf"/>
</dbReference>
<dbReference type="Pfam" id="PF13487">
    <property type="entry name" value="HD_5"/>
    <property type="match status" value="1"/>
</dbReference>
<protein>
    <submittedName>
        <fullName evidence="2">HD domain-containing protein</fullName>
    </submittedName>
</protein>
<dbReference type="CDD" id="cd00077">
    <property type="entry name" value="HDc"/>
    <property type="match status" value="1"/>
</dbReference>
<sequence>MLSGGNAMSIQSLHGDISYYQVTESLNEQLQSIKGRMQAHLPELDRVSFALFDEQKNMLKTYADSAFWNLRQAHNEASMKELPALTRSALQRQNRIIDDLTKLPSTTYIDMLLEHGYRSSAAIPCYDNEEFRGFIFLNSRSVNVFSEYVIETLDPYLNMIKFCVMSENQIVHRIIDAARDIIEKTNLCMKDSAAHKERIGYYTRLIASHIAGEHDFDDETVEHLSLFAQFHDLGKVRLPEHLVCKHDVLEGDELKQVHGYVQHGMDIVDEILENLGYPQHPSIVLLTDIMAYHQEYLDGSGYPNGLSGAQIPISARIVAVANVFDALTAHRPYRQAWSIPHAMLEMEKMVNLGKLDRQCVNALREYQSEISAEREQYPECDPKDDEYQLNML</sequence>
<keyword evidence="3" id="KW-1185">Reference proteome</keyword>
<dbReference type="EMBL" id="FNDD01000008">
    <property type="protein sequence ID" value="SDH11130.1"/>
    <property type="molecule type" value="Genomic_DNA"/>
</dbReference>
<dbReference type="InterPro" id="IPR052020">
    <property type="entry name" value="Cyclic_di-GMP/3'3'-cGAMP_PDE"/>
</dbReference>
<accession>A0A1G7ZSN4</accession>
<dbReference type="SUPFAM" id="SSF109604">
    <property type="entry name" value="HD-domain/PDEase-like"/>
    <property type="match status" value="1"/>
</dbReference>